<dbReference type="SUPFAM" id="SSF53335">
    <property type="entry name" value="S-adenosyl-L-methionine-dependent methyltransferases"/>
    <property type="match status" value="1"/>
</dbReference>
<keyword evidence="3" id="KW-1185">Reference proteome</keyword>
<dbReference type="Proteomes" id="UP001485043">
    <property type="component" value="Unassembled WGS sequence"/>
</dbReference>
<organism evidence="2 3">
    <name type="scientific">Apatococcus fuscideae</name>
    <dbReference type="NCBI Taxonomy" id="2026836"/>
    <lineage>
        <taxon>Eukaryota</taxon>
        <taxon>Viridiplantae</taxon>
        <taxon>Chlorophyta</taxon>
        <taxon>core chlorophytes</taxon>
        <taxon>Trebouxiophyceae</taxon>
        <taxon>Chlorellales</taxon>
        <taxon>Chlorellaceae</taxon>
        <taxon>Apatococcus</taxon>
    </lineage>
</organism>
<reference evidence="2 3" key="1">
    <citation type="journal article" date="2024" name="Nat. Commun.">
        <title>Phylogenomics reveals the evolutionary origins of lichenization in chlorophyte algae.</title>
        <authorList>
            <person name="Puginier C."/>
            <person name="Libourel C."/>
            <person name="Otte J."/>
            <person name="Skaloud P."/>
            <person name="Haon M."/>
            <person name="Grisel S."/>
            <person name="Petersen M."/>
            <person name="Berrin J.G."/>
            <person name="Delaux P.M."/>
            <person name="Dal Grande F."/>
            <person name="Keller J."/>
        </authorList>
    </citation>
    <scope>NUCLEOTIDE SEQUENCE [LARGE SCALE GENOMIC DNA]</scope>
    <source>
        <strain evidence="2 3">SAG 2523</strain>
    </source>
</reference>
<evidence type="ECO:0000313" key="2">
    <source>
        <dbReference type="EMBL" id="KAK9868613.1"/>
    </source>
</evidence>
<evidence type="ECO:0000313" key="3">
    <source>
        <dbReference type="Proteomes" id="UP001485043"/>
    </source>
</evidence>
<dbReference type="CDD" id="cd02440">
    <property type="entry name" value="AdoMet_MTases"/>
    <property type="match status" value="1"/>
</dbReference>
<feature type="domain" description="Methyltransferase" evidence="1">
    <location>
        <begin position="186"/>
        <end position="286"/>
    </location>
</feature>
<dbReference type="AlphaFoldDB" id="A0AAW1TGN3"/>
<dbReference type="GO" id="GO:0008168">
    <property type="term" value="F:methyltransferase activity"/>
    <property type="evidence" value="ECO:0007669"/>
    <property type="project" value="TreeGrafter"/>
</dbReference>
<dbReference type="InterPro" id="IPR029063">
    <property type="entry name" value="SAM-dependent_MTases_sf"/>
</dbReference>
<proteinExistence type="predicted"/>
<protein>
    <recommendedName>
        <fullName evidence="1">Methyltransferase domain-containing protein</fullName>
    </recommendedName>
</protein>
<name>A0AAW1TGN3_9CHLO</name>
<dbReference type="InterPro" id="IPR050508">
    <property type="entry name" value="Methyltransf_Superfamily"/>
</dbReference>
<dbReference type="PANTHER" id="PTHR42912:SF80">
    <property type="entry name" value="METHYLTRANSFERASE DOMAIN-CONTAINING PROTEIN"/>
    <property type="match status" value="1"/>
</dbReference>
<accession>A0AAW1TGN3</accession>
<dbReference type="Gene3D" id="3.40.50.150">
    <property type="entry name" value="Vaccinia Virus protein VP39"/>
    <property type="match status" value="1"/>
</dbReference>
<dbReference type="PANTHER" id="PTHR42912">
    <property type="entry name" value="METHYLTRANSFERASE"/>
    <property type="match status" value="1"/>
</dbReference>
<gene>
    <name evidence="2" type="ORF">WJX84_005040</name>
</gene>
<dbReference type="InterPro" id="IPR041698">
    <property type="entry name" value="Methyltransf_25"/>
</dbReference>
<dbReference type="EMBL" id="JALJOV010000020">
    <property type="protein sequence ID" value="KAK9868613.1"/>
    <property type="molecule type" value="Genomic_DNA"/>
</dbReference>
<comment type="caution">
    <text evidence="2">The sequence shown here is derived from an EMBL/GenBank/DDBJ whole genome shotgun (WGS) entry which is preliminary data.</text>
</comment>
<sequence>MDLHSAGLSTKQIFPGKRSATFHSTVRCSAAVARPAVEKQPPYWTGNSGVISQAINIAIGNPALWSVMRLGARNAMISTAGRSGIPWKQTVAELQACHELEDLRQQLTNAAFVYPEYAKRKFHAYDGGNLEWRAVWEIEPVTASLAVRIFKADKLQPQAATAAFRQSFIDGVMDFCSRHKVDVQRVLDAGCGAGESTRWLAASFPGAHVTGADISAHFLALAELRRRQADSSSAAASVRYVHASSESVPIEDGSLDLVAASYLLHELPASATQEVLQEAHRMLRPGAVLALIDGDPWSDVHQKMPLPLATLMKSTEPYLDEYFSLDLEAAMRDAGFTSIKYLPVNYRHRLMIGRA</sequence>
<dbReference type="Pfam" id="PF13649">
    <property type="entry name" value="Methyltransf_25"/>
    <property type="match status" value="1"/>
</dbReference>
<evidence type="ECO:0000259" key="1">
    <source>
        <dbReference type="Pfam" id="PF13649"/>
    </source>
</evidence>